<dbReference type="AlphaFoldDB" id="A0A9N9E0W3"/>
<dbReference type="SMART" id="SM00239">
    <property type="entry name" value="C2"/>
    <property type="match status" value="1"/>
</dbReference>
<dbReference type="SUPFAM" id="SSF49562">
    <property type="entry name" value="C2 domain (Calcium/lipid-binding domain, CaLB)"/>
    <property type="match status" value="1"/>
</dbReference>
<dbReference type="Proteomes" id="UP000789342">
    <property type="component" value="Unassembled WGS sequence"/>
</dbReference>
<evidence type="ECO:0000259" key="1">
    <source>
        <dbReference type="PROSITE" id="PS50004"/>
    </source>
</evidence>
<dbReference type="PROSITE" id="PS50004">
    <property type="entry name" value="C2"/>
    <property type="match status" value="1"/>
</dbReference>
<feature type="domain" description="C2" evidence="1">
    <location>
        <begin position="1"/>
        <end position="102"/>
    </location>
</feature>
<dbReference type="InterPro" id="IPR035892">
    <property type="entry name" value="C2_domain_sf"/>
</dbReference>
<evidence type="ECO:0000313" key="3">
    <source>
        <dbReference type="Proteomes" id="UP000789342"/>
    </source>
</evidence>
<protein>
    <submittedName>
        <fullName evidence="2">15377_t:CDS:1</fullName>
    </submittedName>
</protein>
<accession>A0A9N9E0W3</accession>
<dbReference type="InterPro" id="IPR000008">
    <property type="entry name" value="C2_dom"/>
</dbReference>
<dbReference type="PRINTS" id="PR00360">
    <property type="entry name" value="C2DOMAIN"/>
</dbReference>
<dbReference type="PANTHER" id="PTHR47052">
    <property type="entry name" value="CONSERVED SERINE PROLINE-RICH PROTEIN (AFU_ORTHOLOGUE AFUA_2G01790)"/>
    <property type="match status" value="1"/>
</dbReference>
<dbReference type="Pfam" id="PF00168">
    <property type="entry name" value="C2"/>
    <property type="match status" value="1"/>
</dbReference>
<dbReference type="InterPro" id="IPR052981">
    <property type="entry name" value="Ingression_C2_domain"/>
</dbReference>
<dbReference type="Gene3D" id="2.60.40.150">
    <property type="entry name" value="C2 domain"/>
    <property type="match status" value="1"/>
</dbReference>
<reference evidence="2" key="1">
    <citation type="submission" date="2021-06" db="EMBL/GenBank/DDBJ databases">
        <authorList>
            <person name="Kallberg Y."/>
            <person name="Tangrot J."/>
            <person name="Rosling A."/>
        </authorList>
    </citation>
    <scope>NUCLEOTIDE SEQUENCE</scope>
    <source>
        <strain evidence="2">CL551</strain>
    </source>
</reference>
<organism evidence="2 3">
    <name type="scientific">Acaulospora morrowiae</name>
    <dbReference type="NCBI Taxonomy" id="94023"/>
    <lineage>
        <taxon>Eukaryota</taxon>
        <taxon>Fungi</taxon>
        <taxon>Fungi incertae sedis</taxon>
        <taxon>Mucoromycota</taxon>
        <taxon>Glomeromycotina</taxon>
        <taxon>Glomeromycetes</taxon>
        <taxon>Diversisporales</taxon>
        <taxon>Acaulosporaceae</taxon>
        <taxon>Acaulospora</taxon>
    </lineage>
</organism>
<dbReference type="OrthoDB" id="270970at2759"/>
<gene>
    <name evidence="2" type="ORF">AMORRO_LOCUS10358</name>
</gene>
<dbReference type="PANTHER" id="PTHR47052:SF3">
    <property type="entry name" value="INGRESSION PROTEIN 1"/>
    <property type="match status" value="1"/>
</dbReference>
<proteinExistence type="predicted"/>
<evidence type="ECO:0000313" key="2">
    <source>
        <dbReference type="EMBL" id="CAG8659839.1"/>
    </source>
</evidence>
<sequence length="126" mass="14392">MTQGVLKVTVVGAKNLKDEDAIGKSDPFVELWIDHNYKQRTTTKQGTLNPVWNETFTFNLTSSNHTLHLRVLDDDTVKDDKIGDTKVDLKEVIQHGRVDKEYKIPALFGLSNHGFVHLILEHTHHH</sequence>
<dbReference type="CDD" id="cd00030">
    <property type="entry name" value="C2"/>
    <property type="match status" value="1"/>
</dbReference>
<dbReference type="EMBL" id="CAJVPV010011308">
    <property type="protein sequence ID" value="CAG8659839.1"/>
    <property type="molecule type" value="Genomic_DNA"/>
</dbReference>
<name>A0A9N9E0W3_9GLOM</name>
<comment type="caution">
    <text evidence="2">The sequence shown here is derived from an EMBL/GenBank/DDBJ whole genome shotgun (WGS) entry which is preliminary data.</text>
</comment>
<keyword evidence="3" id="KW-1185">Reference proteome</keyword>